<evidence type="ECO:0000313" key="3">
    <source>
        <dbReference type="Proteomes" id="UP000652219"/>
    </source>
</evidence>
<reference evidence="2 3" key="1">
    <citation type="journal article" date="2020" name="Phytopathology">
        <title>Genome Sequence Resources of Colletotrichum truncatum, C. plurivorum, C. musicola, and C. sojae: Four Species Pathogenic to Soybean (Glycine max).</title>
        <authorList>
            <person name="Rogerio F."/>
            <person name="Boufleur T.R."/>
            <person name="Ciampi-Guillardi M."/>
            <person name="Sukno S.A."/>
            <person name="Thon M.R."/>
            <person name="Massola Junior N.S."/>
            <person name="Baroncelli R."/>
        </authorList>
    </citation>
    <scope>NUCLEOTIDE SEQUENCE [LARGE SCALE GENOMIC DNA]</scope>
    <source>
        <strain evidence="2 3">LFN0009</strain>
    </source>
</reference>
<dbReference type="EMBL" id="WIGN01000303">
    <property type="protein sequence ID" value="KAF6800911.1"/>
    <property type="molecule type" value="Genomic_DNA"/>
</dbReference>
<sequence>MKFTAIILSVFAAVAIAAPALESAEALEARAAAAVDELVARQIWTCTCTNGRNVCCGYGGACYTGKC</sequence>
<evidence type="ECO:0000256" key="1">
    <source>
        <dbReference type="SAM" id="SignalP"/>
    </source>
</evidence>
<dbReference type="AlphaFoldDB" id="A0A8H6MM53"/>
<name>A0A8H6MM53_9PEZI</name>
<keyword evidence="3" id="KW-1185">Reference proteome</keyword>
<protein>
    <submittedName>
        <fullName evidence="2">Uncharacterized protein</fullName>
    </submittedName>
</protein>
<evidence type="ECO:0000313" key="2">
    <source>
        <dbReference type="EMBL" id="KAF6800911.1"/>
    </source>
</evidence>
<keyword evidence="1" id="KW-0732">Signal</keyword>
<dbReference type="Proteomes" id="UP000652219">
    <property type="component" value="Unassembled WGS sequence"/>
</dbReference>
<gene>
    <name evidence="2" type="ORF">CSOJ01_12173</name>
</gene>
<feature type="chain" id="PRO_5034410326" evidence="1">
    <location>
        <begin position="18"/>
        <end position="67"/>
    </location>
</feature>
<accession>A0A8H6MM53</accession>
<feature type="signal peptide" evidence="1">
    <location>
        <begin position="1"/>
        <end position="17"/>
    </location>
</feature>
<organism evidence="2 3">
    <name type="scientific">Colletotrichum sojae</name>
    <dbReference type="NCBI Taxonomy" id="2175907"/>
    <lineage>
        <taxon>Eukaryota</taxon>
        <taxon>Fungi</taxon>
        <taxon>Dikarya</taxon>
        <taxon>Ascomycota</taxon>
        <taxon>Pezizomycotina</taxon>
        <taxon>Sordariomycetes</taxon>
        <taxon>Hypocreomycetidae</taxon>
        <taxon>Glomerellales</taxon>
        <taxon>Glomerellaceae</taxon>
        <taxon>Colletotrichum</taxon>
        <taxon>Colletotrichum orchidearum species complex</taxon>
    </lineage>
</organism>
<proteinExistence type="predicted"/>
<comment type="caution">
    <text evidence="2">The sequence shown here is derived from an EMBL/GenBank/DDBJ whole genome shotgun (WGS) entry which is preliminary data.</text>
</comment>